<keyword evidence="1" id="KW-0175">Coiled coil</keyword>
<gene>
    <name evidence="5" type="ORF">ZMTM_21080</name>
</gene>
<dbReference type="PANTHER" id="PTHR21666:SF270">
    <property type="entry name" value="MUREIN HYDROLASE ACTIVATOR ENVC"/>
    <property type="match status" value="1"/>
</dbReference>
<keyword evidence="3" id="KW-0472">Membrane</keyword>
<dbReference type="Proteomes" id="UP000826722">
    <property type="component" value="Chromosome"/>
</dbReference>
<dbReference type="Gene3D" id="2.70.70.10">
    <property type="entry name" value="Glucose Permease (Domain IIA)"/>
    <property type="match status" value="1"/>
</dbReference>
<dbReference type="FunFam" id="2.70.70.10:FF:000006">
    <property type="entry name" value="M23 family peptidase"/>
    <property type="match status" value="1"/>
</dbReference>
<dbReference type="Pfam" id="PF01551">
    <property type="entry name" value="Peptidase_M23"/>
    <property type="match status" value="1"/>
</dbReference>
<sequence length="310" mass="33867">MNIIFVSNSMAKPRVFTLPQLIAALAFLLALVIVFTVLLILPQSNSQHQGVKSLIPSALHIPLLNSQEHIDALAIQLGEIQARVMRLDAQSDRLSTMAGIKDKDAERKDSGMADPSRKLLPPGQGGPQVKEYGLTEQQLNEKINELMLEVEHKSDRLSMLETLLVQQSMQKNAIPNTMPVNSAYNSSSYGWRVDPFTGKMAFHEGLDFTAEVGTPIYAAAGGIVTSAEQTPDYGKIIKIDHGSGLETRYAHTSMMLVKAGDRVEKGQMIAQVGNTGRSTGPHLHFEVRLNGAPLDPRSYLTLNQAAMTPK</sequence>
<dbReference type="PANTHER" id="PTHR21666">
    <property type="entry name" value="PEPTIDASE-RELATED"/>
    <property type="match status" value="1"/>
</dbReference>
<feature type="coiled-coil region" evidence="1">
    <location>
        <begin position="129"/>
        <end position="156"/>
    </location>
</feature>
<proteinExistence type="predicted"/>
<evidence type="ECO:0000256" key="3">
    <source>
        <dbReference type="SAM" id="Phobius"/>
    </source>
</evidence>
<keyword evidence="3" id="KW-1133">Transmembrane helix</keyword>
<dbReference type="KEGG" id="mpau:ZMTM_21080"/>
<name>A0A8D5G0S3_9PROT</name>
<dbReference type="AlphaFoldDB" id="A0A8D5G0S3"/>
<dbReference type="CDD" id="cd12797">
    <property type="entry name" value="M23_peptidase"/>
    <property type="match status" value="1"/>
</dbReference>
<feature type="region of interest" description="Disordered" evidence="2">
    <location>
        <begin position="97"/>
        <end position="129"/>
    </location>
</feature>
<accession>A0A8D5G0S3</accession>
<keyword evidence="6" id="KW-1185">Reference proteome</keyword>
<feature type="transmembrane region" description="Helical" evidence="3">
    <location>
        <begin position="21"/>
        <end position="41"/>
    </location>
</feature>
<organism evidence="5 6">
    <name type="scientific">Methyloradius palustris</name>
    <dbReference type="NCBI Taxonomy" id="2778876"/>
    <lineage>
        <taxon>Bacteria</taxon>
        <taxon>Pseudomonadati</taxon>
        <taxon>Pseudomonadota</taxon>
        <taxon>Betaproteobacteria</taxon>
        <taxon>Nitrosomonadales</taxon>
        <taxon>Methylophilaceae</taxon>
        <taxon>Methyloradius</taxon>
    </lineage>
</organism>
<feature type="domain" description="M23ase beta-sheet core" evidence="4">
    <location>
        <begin position="202"/>
        <end position="296"/>
    </location>
</feature>
<dbReference type="InterPro" id="IPR011055">
    <property type="entry name" value="Dup_hybrid_motif"/>
</dbReference>
<protein>
    <recommendedName>
        <fullName evidence="4">M23ase beta-sheet core domain-containing protein</fullName>
    </recommendedName>
</protein>
<dbReference type="InterPro" id="IPR016047">
    <property type="entry name" value="M23ase_b-sheet_dom"/>
</dbReference>
<evidence type="ECO:0000256" key="1">
    <source>
        <dbReference type="SAM" id="Coils"/>
    </source>
</evidence>
<dbReference type="InterPro" id="IPR050570">
    <property type="entry name" value="Cell_wall_metabolism_enzyme"/>
</dbReference>
<keyword evidence="3" id="KW-0812">Transmembrane</keyword>
<dbReference type="RefSeq" id="WP_221763895.1">
    <property type="nucleotide sequence ID" value="NZ_AP024110.1"/>
</dbReference>
<evidence type="ECO:0000313" key="6">
    <source>
        <dbReference type="Proteomes" id="UP000826722"/>
    </source>
</evidence>
<evidence type="ECO:0000256" key="2">
    <source>
        <dbReference type="SAM" id="MobiDB-lite"/>
    </source>
</evidence>
<feature type="compositionally biased region" description="Basic and acidic residues" evidence="2">
    <location>
        <begin position="100"/>
        <end position="117"/>
    </location>
</feature>
<dbReference type="GO" id="GO:0004222">
    <property type="term" value="F:metalloendopeptidase activity"/>
    <property type="evidence" value="ECO:0007669"/>
    <property type="project" value="TreeGrafter"/>
</dbReference>
<evidence type="ECO:0000259" key="4">
    <source>
        <dbReference type="Pfam" id="PF01551"/>
    </source>
</evidence>
<reference evidence="5" key="1">
    <citation type="journal article" date="2021" name="Arch. Microbiol.">
        <title>Methyloradius palustris gen. nov., sp. nov., a methanol-oxidizing bacterium isolated from snow.</title>
        <authorList>
            <person name="Miyadera T."/>
            <person name="Kojima H."/>
            <person name="Fukui M."/>
        </authorList>
    </citation>
    <scope>NUCLEOTIDE SEQUENCE</scope>
    <source>
        <strain evidence="5">Zm11</strain>
    </source>
</reference>
<evidence type="ECO:0000313" key="5">
    <source>
        <dbReference type="EMBL" id="BCM25849.1"/>
    </source>
</evidence>
<dbReference type="SUPFAM" id="SSF51261">
    <property type="entry name" value="Duplicated hybrid motif"/>
    <property type="match status" value="1"/>
</dbReference>
<dbReference type="EMBL" id="AP024110">
    <property type="protein sequence ID" value="BCM25849.1"/>
    <property type="molecule type" value="Genomic_DNA"/>
</dbReference>